<reference evidence="4" key="1">
    <citation type="submission" date="2020-07" db="EMBL/GenBank/DDBJ databases">
        <title>Genome sequence and genetic diversity analysis of an under-domesticated orphan crop, white fonio (Digitaria exilis).</title>
        <authorList>
            <person name="Bennetzen J.L."/>
            <person name="Chen S."/>
            <person name="Ma X."/>
            <person name="Wang X."/>
            <person name="Yssel A.E.J."/>
            <person name="Chaluvadi S.R."/>
            <person name="Johnson M."/>
            <person name="Gangashetty P."/>
            <person name="Hamidou F."/>
            <person name="Sanogo M.D."/>
            <person name="Zwaenepoel A."/>
            <person name="Wallace J."/>
            <person name="Van De Peer Y."/>
            <person name="Van Deynze A."/>
        </authorList>
    </citation>
    <scope>NUCLEOTIDE SEQUENCE</scope>
    <source>
        <tissue evidence="4">Leaves</tissue>
    </source>
</reference>
<dbReference type="SUPFAM" id="SSF54695">
    <property type="entry name" value="POZ domain"/>
    <property type="match status" value="1"/>
</dbReference>
<dbReference type="SMART" id="SM00225">
    <property type="entry name" value="BTB"/>
    <property type="match status" value="1"/>
</dbReference>
<dbReference type="Pfam" id="PF00651">
    <property type="entry name" value="BTB"/>
    <property type="match status" value="1"/>
</dbReference>
<evidence type="ECO:0000313" key="4">
    <source>
        <dbReference type="EMBL" id="KAF8646554.1"/>
    </source>
</evidence>
<dbReference type="PROSITE" id="PS50097">
    <property type="entry name" value="BTB"/>
    <property type="match status" value="1"/>
</dbReference>
<organism evidence="4 5">
    <name type="scientific">Digitaria exilis</name>
    <dbReference type="NCBI Taxonomy" id="1010633"/>
    <lineage>
        <taxon>Eukaryota</taxon>
        <taxon>Viridiplantae</taxon>
        <taxon>Streptophyta</taxon>
        <taxon>Embryophyta</taxon>
        <taxon>Tracheophyta</taxon>
        <taxon>Spermatophyta</taxon>
        <taxon>Magnoliopsida</taxon>
        <taxon>Liliopsida</taxon>
        <taxon>Poales</taxon>
        <taxon>Poaceae</taxon>
        <taxon>PACMAD clade</taxon>
        <taxon>Panicoideae</taxon>
        <taxon>Panicodae</taxon>
        <taxon>Paniceae</taxon>
        <taxon>Anthephorinae</taxon>
        <taxon>Digitaria</taxon>
    </lineage>
</organism>
<gene>
    <name evidence="4" type="ORF">HU200_065775</name>
</gene>
<dbReference type="Proteomes" id="UP000636709">
    <property type="component" value="Unassembled WGS sequence"/>
</dbReference>
<dbReference type="PANTHER" id="PTHR26379">
    <property type="entry name" value="BTB/POZ AND MATH DOMAIN-CONTAINING PROTEIN 1"/>
    <property type="match status" value="1"/>
</dbReference>
<dbReference type="AlphaFoldDB" id="A0A834ZY30"/>
<dbReference type="Pfam" id="PF24570">
    <property type="entry name" value="BACK_BPM_SPOP"/>
    <property type="match status" value="1"/>
</dbReference>
<evidence type="ECO:0000256" key="2">
    <source>
        <dbReference type="ARBA" id="ARBA00010846"/>
    </source>
</evidence>
<dbReference type="Gene3D" id="3.30.710.10">
    <property type="entry name" value="Potassium Channel Kv1.1, Chain A"/>
    <property type="match status" value="1"/>
</dbReference>
<feature type="domain" description="BTB" evidence="3">
    <location>
        <begin position="29"/>
        <end position="58"/>
    </location>
</feature>
<evidence type="ECO:0000256" key="1">
    <source>
        <dbReference type="ARBA" id="ARBA00004906"/>
    </source>
</evidence>
<accession>A0A834ZY30</accession>
<comment type="pathway">
    <text evidence="1">Protein modification; protein ubiquitination.</text>
</comment>
<dbReference type="Gene3D" id="1.25.40.420">
    <property type="match status" value="1"/>
</dbReference>
<sequence length="200" mass="21955">MNILGPGQLCRPPIGGHLGHLLDSTDDSSGVSFTVGGETFHAHRAVLAARSPVLKAQLAARLHGGGQDEPRHAARHQARDVPDPAAIHVTDKLPRDKELGETSSATAIEVFQDLLAAADMFQLDRLKLLCAQKLWERVSPENVAAVLICAETHSCPELKNRCLEFFVDKNFKVAVLTEGYFRLMQSFPSLIDEIRERVQS</sequence>
<dbReference type="InterPro" id="IPR056423">
    <property type="entry name" value="BACK_BPM_SPOP"/>
</dbReference>
<dbReference type="EMBL" id="JACEFO010002892">
    <property type="protein sequence ID" value="KAF8646554.1"/>
    <property type="molecule type" value="Genomic_DNA"/>
</dbReference>
<dbReference type="GO" id="GO:0016567">
    <property type="term" value="P:protein ubiquitination"/>
    <property type="evidence" value="ECO:0007669"/>
    <property type="project" value="InterPro"/>
</dbReference>
<dbReference type="InterPro" id="IPR000210">
    <property type="entry name" value="BTB/POZ_dom"/>
</dbReference>
<keyword evidence="5" id="KW-1185">Reference proteome</keyword>
<proteinExistence type="inferred from homology"/>
<dbReference type="InterPro" id="IPR011333">
    <property type="entry name" value="SKP1/BTB/POZ_sf"/>
</dbReference>
<evidence type="ECO:0000259" key="3">
    <source>
        <dbReference type="PROSITE" id="PS50097"/>
    </source>
</evidence>
<dbReference type="PANTHER" id="PTHR26379:SF446">
    <property type="entry name" value="BTB_POZ AND MATH DOMAIN-CONTAINING PROTEIN 1"/>
    <property type="match status" value="1"/>
</dbReference>
<name>A0A834ZY30_9POAL</name>
<comment type="caution">
    <text evidence="4">The sequence shown here is derived from an EMBL/GenBank/DDBJ whole genome shotgun (WGS) entry which is preliminary data.</text>
</comment>
<dbReference type="InterPro" id="IPR045005">
    <property type="entry name" value="BPM1-6"/>
</dbReference>
<dbReference type="OrthoDB" id="6359816at2759"/>
<comment type="similarity">
    <text evidence="2">Belongs to the Tdpoz family.</text>
</comment>
<protein>
    <recommendedName>
        <fullName evidence="3">BTB domain-containing protein</fullName>
    </recommendedName>
</protein>
<evidence type="ECO:0000313" key="5">
    <source>
        <dbReference type="Proteomes" id="UP000636709"/>
    </source>
</evidence>